<dbReference type="PANTHER" id="PTHR42701:SF1">
    <property type="entry name" value="IMIDAZOLE GLYCEROL PHOSPHATE SYNTHASE SUBUNIT HISH"/>
    <property type="match status" value="1"/>
</dbReference>
<evidence type="ECO:0000256" key="1">
    <source>
        <dbReference type="ARBA" id="ARBA00005091"/>
    </source>
</evidence>
<name>A0ABU3Q896_9SPHN</name>
<dbReference type="EC" id="4.3.2.10" evidence="10"/>
<dbReference type="PROSITE" id="PS51273">
    <property type="entry name" value="GATASE_TYPE_1"/>
    <property type="match status" value="1"/>
</dbReference>
<comment type="catalytic activity">
    <reaction evidence="8 10">
        <text>5-[(5-phospho-1-deoxy-D-ribulos-1-ylimino)methylamino]-1-(5-phospho-beta-D-ribosyl)imidazole-4-carboxamide + L-glutamine = D-erythro-1-(imidazol-4-yl)glycerol 3-phosphate + 5-amino-1-(5-phospho-beta-D-ribosyl)imidazole-4-carboxamide + L-glutamate + H(+)</text>
        <dbReference type="Rhea" id="RHEA:24793"/>
        <dbReference type="ChEBI" id="CHEBI:15378"/>
        <dbReference type="ChEBI" id="CHEBI:29985"/>
        <dbReference type="ChEBI" id="CHEBI:58278"/>
        <dbReference type="ChEBI" id="CHEBI:58359"/>
        <dbReference type="ChEBI" id="CHEBI:58475"/>
        <dbReference type="ChEBI" id="CHEBI:58525"/>
        <dbReference type="EC" id="4.3.2.10"/>
    </reaction>
</comment>
<evidence type="ECO:0000256" key="6">
    <source>
        <dbReference type="ARBA" id="ARBA00023102"/>
    </source>
</evidence>
<dbReference type="PANTHER" id="PTHR42701">
    <property type="entry name" value="IMIDAZOLE GLYCEROL PHOSPHATE SYNTHASE SUBUNIT HISH"/>
    <property type="match status" value="1"/>
</dbReference>
<keyword evidence="10" id="KW-0963">Cytoplasm</keyword>
<dbReference type="CDD" id="cd01748">
    <property type="entry name" value="GATase1_IGP_Synthase"/>
    <property type="match status" value="1"/>
</dbReference>
<dbReference type="InterPro" id="IPR010139">
    <property type="entry name" value="Imidazole-glycPsynth_HisH"/>
</dbReference>
<comment type="caution">
    <text evidence="12">The sequence shown here is derived from an EMBL/GenBank/DDBJ whole genome shotgun (WGS) entry which is preliminary data.</text>
</comment>
<organism evidence="12 13">
    <name type="scientific">Sphingosinicella rhizophila</name>
    <dbReference type="NCBI Taxonomy" id="3050082"/>
    <lineage>
        <taxon>Bacteria</taxon>
        <taxon>Pseudomonadati</taxon>
        <taxon>Pseudomonadota</taxon>
        <taxon>Alphaproteobacteria</taxon>
        <taxon>Sphingomonadales</taxon>
        <taxon>Sphingosinicellaceae</taxon>
        <taxon>Sphingosinicella</taxon>
    </lineage>
</organism>
<keyword evidence="13" id="KW-1185">Reference proteome</keyword>
<evidence type="ECO:0000256" key="8">
    <source>
        <dbReference type="ARBA" id="ARBA00047838"/>
    </source>
</evidence>
<keyword evidence="4 10" id="KW-0378">Hydrolase</keyword>
<dbReference type="EC" id="3.5.1.2" evidence="10"/>
<dbReference type="Pfam" id="PF00117">
    <property type="entry name" value="GATase"/>
    <property type="match status" value="1"/>
</dbReference>
<keyword evidence="5 10" id="KW-0315">Glutamine amidotransferase</keyword>
<proteinExistence type="inferred from homology"/>
<comment type="pathway">
    <text evidence="1 10">Amino-acid biosynthesis; L-histidine biosynthesis; L-histidine from 5-phospho-alpha-D-ribose 1-diphosphate: step 5/9.</text>
</comment>
<evidence type="ECO:0000259" key="11">
    <source>
        <dbReference type="Pfam" id="PF00117"/>
    </source>
</evidence>
<evidence type="ECO:0000313" key="12">
    <source>
        <dbReference type="EMBL" id="MDT9599634.1"/>
    </source>
</evidence>
<feature type="active site" description="Nucleophile" evidence="10">
    <location>
        <position position="80"/>
    </location>
</feature>
<dbReference type="InterPro" id="IPR017926">
    <property type="entry name" value="GATASE"/>
</dbReference>
<reference evidence="12 13" key="1">
    <citation type="submission" date="2023-05" db="EMBL/GenBank/DDBJ databases">
        <authorList>
            <person name="Guo Y."/>
        </authorList>
    </citation>
    <scope>NUCLEOTIDE SEQUENCE [LARGE SCALE GENOMIC DNA]</scope>
    <source>
        <strain evidence="12 13">GR2756</strain>
    </source>
</reference>
<dbReference type="InterPro" id="IPR029062">
    <property type="entry name" value="Class_I_gatase-like"/>
</dbReference>
<evidence type="ECO:0000313" key="13">
    <source>
        <dbReference type="Proteomes" id="UP001259572"/>
    </source>
</evidence>
<evidence type="ECO:0000256" key="2">
    <source>
        <dbReference type="ARBA" id="ARBA00011152"/>
    </source>
</evidence>
<comment type="subcellular location">
    <subcellularLocation>
        <location evidence="10">Cytoplasm</location>
    </subcellularLocation>
</comment>
<evidence type="ECO:0000256" key="3">
    <source>
        <dbReference type="ARBA" id="ARBA00022605"/>
    </source>
</evidence>
<dbReference type="NCBIfam" id="TIGR01855">
    <property type="entry name" value="IMP_synth_hisH"/>
    <property type="match status" value="1"/>
</dbReference>
<comment type="subunit">
    <text evidence="2 10">Heterodimer of HisH and HisF.</text>
</comment>
<keyword evidence="3 10" id="KW-0028">Amino-acid biosynthesis</keyword>
<protein>
    <recommendedName>
        <fullName evidence="10">Imidazole glycerol phosphate synthase subunit HisH</fullName>
        <ecNumber evidence="10">4.3.2.10</ecNumber>
    </recommendedName>
    <alternativeName>
        <fullName evidence="10">IGP synthase glutaminase subunit</fullName>
        <ecNumber evidence="10">3.5.1.2</ecNumber>
    </alternativeName>
    <alternativeName>
        <fullName evidence="10">IGP synthase subunit HisH</fullName>
    </alternativeName>
    <alternativeName>
        <fullName evidence="10">ImGP synthase subunit HisH</fullName>
        <shortName evidence="10">IGPS subunit HisH</shortName>
    </alternativeName>
</protein>
<feature type="active site" evidence="10">
    <location>
        <position position="186"/>
    </location>
</feature>
<dbReference type="SUPFAM" id="SSF52317">
    <property type="entry name" value="Class I glutamine amidotransferase-like"/>
    <property type="match status" value="1"/>
</dbReference>
<evidence type="ECO:0000256" key="5">
    <source>
        <dbReference type="ARBA" id="ARBA00022962"/>
    </source>
</evidence>
<comment type="catalytic activity">
    <reaction evidence="9 10">
        <text>L-glutamine + H2O = L-glutamate + NH4(+)</text>
        <dbReference type="Rhea" id="RHEA:15889"/>
        <dbReference type="ChEBI" id="CHEBI:15377"/>
        <dbReference type="ChEBI" id="CHEBI:28938"/>
        <dbReference type="ChEBI" id="CHEBI:29985"/>
        <dbReference type="ChEBI" id="CHEBI:58359"/>
        <dbReference type="EC" id="3.5.1.2"/>
    </reaction>
</comment>
<feature type="domain" description="Glutamine amidotransferase" evidence="11">
    <location>
        <begin position="6"/>
        <end position="199"/>
    </location>
</feature>
<dbReference type="EMBL" id="JAVUPU010000005">
    <property type="protein sequence ID" value="MDT9599634.1"/>
    <property type="molecule type" value="Genomic_DNA"/>
</dbReference>
<sequence length="205" mass="22371">MTTFLINSSIGNVRSIASMMRRIGQKCETVDRPVPLSPGDRLILPGVGSFDAGMIALRQTGLDAFVREGASLGCDLLGICLGMHLLCDGSEEGQLPGLGLVPATVRKLPAEVHGLRLPHMGWNVVRPTGPSLLFDPGGDEQRFYFVHSFYVDCEMAADRTASCDYGIEFACAFQHGRIMGVQFHPEKSHRFGMALLDRFMADRQG</sequence>
<evidence type="ECO:0000256" key="4">
    <source>
        <dbReference type="ARBA" id="ARBA00022801"/>
    </source>
</evidence>
<dbReference type="HAMAP" id="MF_00278">
    <property type="entry name" value="HisH"/>
    <property type="match status" value="1"/>
</dbReference>
<accession>A0ABU3Q896</accession>
<dbReference type="Proteomes" id="UP001259572">
    <property type="component" value="Unassembled WGS sequence"/>
</dbReference>
<evidence type="ECO:0000256" key="10">
    <source>
        <dbReference type="HAMAP-Rule" id="MF_00278"/>
    </source>
</evidence>
<feature type="active site" evidence="10">
    <location>
        <position position="184"/>
    </location>
</feature>
<comment type="function">
    <text evidence="10">IGPS catalyzes the conversion of PRFAR and glutamine to IGP, AICAR and glutamate. The HisH subunit catalyzes the hydrolysis of glutamine to glutamate and ammonia as part of the synthesis of IGP and AICAR. The resulting ammonia molecule is channeled to the active site of HisF.</text>
</comment>
<dbReference type="GO" id="GO:0016829">
    <property type="term" value="F:lyase activity"/>
    <property type="evidence" value="ECO:0007669"/>
    <property type="project" value="UniProtKB-KW"/>
</dbReference>
<dbReference type="Gene3D" id="3.40.50.880">
    <property type="match status" value="1"/>
</dbReference>
<dbReference type="PIRSF" id="PIRSF000495">
    <property type="entry name" value="Amidotransf_hisH"/>
    <property type="match status" value="1"/>
</dbReference>
<evidence type="ECO:0000256" key="7">
    <source>
        <dbReference type="ARBA" id="ARBA00023239"/>
    </source>
</evidence>
<keyword evidence="6 10" id="KW-0368">Histidine biosynthesis</keyword>
<evidence type="ECO:0000256" key="9">
    <source>
        <dbReference type="ARBA" id="ARBA00049534"/>
    </source>
</evidence>
<keyword evidence="7 10" id="KW-0456">Lyase</keyword>
<dbReference type="RefSeq" id="WP_315726724.1">
    <property type="nucleotide sequence ID" value="NZ_JAVUPU010000005.1"/>
</dbReference>
<gene>
    <name evidence="10 12" type="primary">hisH</name>
    <name evidence="12" type="ORF">RQX22_11800</name>
</gene>